<evidence type="ECO:0000259" key="4">
    <source>
        <dbReference type="Pfam" id="PF01420"/>
    </source>
</evidence>
<evidence type="ECO:0000313" key="5">
    <source>
        <dbReference type="EMBL" id="VVO90970.1"/>
    </source>
</evidence>
<evidence type="ECO:0000256" key="2">
    <source>
        <dbReference type="ARBA" id="ARBA00022747"/>
    </source>
</evidence>
<dbReference type="Gene3D" id="3.90.220.20">
    <property type="entry name" value="DNA methylase specificity domains"/>
    <property type="match status" value="2"/>
</dbReference>
<evidence type="ECO:0000313" key="6">
    <source>
        <dbReference type="Proteomes" id="UP000325723"/>
    </source>
</evidence>
<dbReference type="RefSeq" id="WP_150757787.1">
    <property type="nucleotide sequence ID" value="NZ_CABVIE010000006.1"/>
</dbReference>
<dbReference type="SUPFAM" id="SSF116734">
    <property type="entry name" value="DNA methylase specificity domain"/>
    <property type="match status" value="2"/>
</dbReference>
<dbReference type="InterPro" id="IPR044946">
    <property type="entry name" value="Restrct_endonuc_typeI_TRD_sf"/>
</dbReference>
<dbReference type="CDD" id="cd17261">
    <property type="entry name" value="RMtype1_S_EcoKI-TRD2-CR2_like"/>
    <property type="match status" value="1"/>
</dbReference>
<keyword evidence="2" id="KW-0680">Restriction system</keyword>
<comment type="similarity">
    <text evidence="1">Belongs to the type-I restriction system S methylase family.</text>
</comment>
<feature type="domain" description="Type I restriction modification DNA specificity" evidence="4">
    <location>
        <begin position="71"/>
        <end position="153"/>
    </location>
</feature>
<gene>
    <name evidence="5" type="ORF">PS900_02322</name>
</gene>
<reference evidence="5 6" key="1">
    <citation type="submission" date="2019-09" db="EMBL/GenBank/DDBJ databases">
        <authorList>
            <person name="Chandra G."/>
            <person name="Truman W A."/>
        </authorList>
    </citation>
    <scope>NUCLEOTIDE SEQUENCE [LARGE SCALE GENOMIC DNA]</scope>
    <source>
        <strain evidence="5">PS900</strain>
    </source>
</reference>
<dbReference type="InterPro" id="IPR000055">
    <property type="entry name" value="Restrct_endonuc_typeI_TRD"/>
</dbReference>
<dbReference type="Pfam" id="PF01420">
    <property type="entry name" value="Methylase_S"/>
    <property type="match status" value="1"/>
</dbReference>
<sequence>MTSQIVRFIDVVRDVSGGNAKLPQSEFQPSGKLAIVDQGQRFIAGYTDDMTCQFRSESLPVVVFGDHTKAIKFIDFPFAMGADGVKVLKTTDECDSKYLYHFLRQAKIPDAGYSRHFKFLKELEIPLPPLPEQRRIAAILDKADALRSKRREAIAKLDQLLQSVFLEMFGDPVTNPKGWPQVRFSELLDSIDSGASPVCLDRSASGNEWAVLKLSAVTRCEYDPSANKALPEGVEPDKSLEVKVGDLLFTRKNTRDLVAACAFVTDTPPRLLLPDLIFRFRLKNLAPVVPRYLQALLAFPGKRKDIQSLAGGSAGSMPNISKAKLSNALIELPPTELQCEFERRLKHCDLLREKQRLALAKLDATFFALQQQAFAGQL</sequence>
<dbReference type="Proteomes" id="UP000325723">
    <property type="component" value="Unassembled WGS sequence"/>
</dbReference>
<dbReference type="InterPro" id="IPR052021">
    <property type="entry name" value="Type-I_RS_S_subunit"/>
</dbReference>
<evidence type="ECO:0000256" key="1">
    <source>
        <dbReference type="ARBA" id="ARBA00010923"/>
    </source>
</evidence>
<evidence type="ECO:0000256" key="3">
    <source>
        <dbReference type="ARBA" id="ARBA00023125"/>
    </source>
</evidence>
<dbReference type="PANTHER" id="PTHR30408:SF12">
    <property type="entry name" value="TYPE I RESTRICTION ENZYME MJAVIII SPECIFICITY SUBUNIT"/>
    <property type="match status" value="1"/>
</dbReference>
<name>A0A8H2RJ30_PSEFL</name>
<organism evidence="5 6">
    <name type="scientific">Pseudomonas fluorescens</name>
    <dbReference type="NCBI Taxonomy" id="294"/>
    <lineage>
        <taxon>Bacteria</taxon>
        <taxon>Pseudomonadati</taxon>
        <taxon>Pseudomonadota</taxon>
        <taxon>Gammaproteobacteria</taxon>
        <taxon>Pseudomonadales</taxon>
        <taxon>Pseudomonadaceae</taxon>
        <taxon>Pseudomonas</taxon>
    </lineage>
</organism>
<dbReference type="PANTHER" id="PTHR30408">
    <property type="entry name" value="TYPE-1 RESTRICTION ENZYME ECOKI SPECIFICITY PROTEIN"/>
    <property type="match status" value="1"/>
</dbReference>
<dbReference type="AlphaFoldDB" id="A0A8H2RJ30"/>
<accession>A0A8H2RJ30</accession>
<protein>
    <recommendedName>
        <fullName evidence="4">Type I restriction modification DNA specificity domain-containing protein</fullName>
    </recommendedName>
</protein>
<proteinExistence type="inferred from homology"/>
<keyword evidence="3" id="KW-0238">DNA-binding</keyword>
<comment type="caution">
    <text evidence="5">The sequence shown here is derived from an EMBL/GenBank/DDBJ whole genome shotgun (WGS) entry which is preliminary data.</text>
</comment>
<dbReference type="EMBL" id="CABVIE010000006">
    <property type="protein sequence ID" value="VVO90970.1"/>
    <property type="molecule type" value="Genomic_DNA"/>
</dbReference>
<dbReference type="GO" id="GO:0003677">
    <property type="term" value="F:DNA binding"/>
    <property type="evidence" value="ECO:0007669"/>
    <property type="project" value="UniProtKB-KW"/>
</dbReference>
<dbReference type="GO" id="GO:0009307">
    <property type="term" value="P:DNA restriction-modification system"/>
    <property type="evidence" value="ECO:0007669"/>
    <property type="project" value="UniProtKB-KW"/>
</dbReference>